<sequence length="459" mass="52053">MQDPQIKSLLEQLKQMQNRIEEESFSQEEYKELGLSMGLSYTDWDKLEAAYQDFTARAKGYIQHGLGEEALLELQQARLIRPQGEDLALLMAQAHLICFQEKGNSSDQKAVKLWAQQQLQLNPEDQRAMQLLLQLKEEERPFRAQNAAPNFDLGRPAASRPKKEEDKRQKRINAFVSLSIVLGVLIAYLVLMPGYSSESEIEREGFPEVVAREAYSGSSQSISSRWEKGSMIAGDGEIVGLSAELETISRAEEKEFSYYLKGYFKLLSSGSGSVVAWLHYLDQNGEKLWSSPLTFDIPKGAQMGDYVAIQELHQAYGDPPPVAEILLELELVNIKETTSPMLPKSLRVFPEKLNQKYFFKAEAVASELSYNQFSNSVYHHLSLRLKQSASQSIQKLKANIIYLDQLGQPIDKQELLLLGPKDSPLSNRYPYIKAYQIKTALQNAEEIADYQIELLEIED</sequence>
<evidence type="ECO:0000256" key="2">
    <source>
        <dbReference type="SAM" id="Phobius"/>
    </source>
</evidence>
<evidence type="ECO:0000313" key="3">
    <source>
        <dbReference type="EMBL" id="AFC23270.1"/>
    </source>
</evidence>
<keyword evidence="2" id="KW-0472">Membrane</keyword>
<accession>H6KYY6</accession>
<keyword evidence="4" id="KW-1185">Reference proteome</keyword>
<proteinExistence type="predicted"/>
<evidence type="ECO:0000313" key="4">
    <source>
        <dbReference type="Proteomes" id="UP000007519"/>
    </source>
</evidence>
<organism evidence="3 4">
    <name type="scientific">Saprospira grandis (strain Lewin)</name>
    <dbReference type="NCBI Taxonomy" id="984262"/>
    <lineage>
        <taxon>Bacteria</taxon>
        <taxon>Pseudomonadati</taxon>
        <taxon>Bacteroidota</taxon>
        <taxon>Saprospiria</taxon>
        <taxon>Saprospirales</taxon>
        <taxon>Saprospiraceae</taxon>
        <taxon>Saprospira</taxon>
    </lineage>
</organism>
<gene>
    <name evidence="3" type="ordered locus">SGRA_0531</name>
</gene>
<dbReference type="Proteomes" id="UP000007519">
    <property type="component" value="Chromosome"/>
</dbReference>
<dbReference type="KEGG" id="sgn:SGRA_0531"/>
<reference evidence="3 4" key="1">
    <citation type="journal article" date="2012" name="Stand. Genomic Sci.">
        <title>Complete genome sequencing and analysis of Saprospira grandis str. Lewin, a predatory marine bacterium.</title>
        <authorList>
            <person name="Saw J.H."/>
            <person name="Yuryev A."/>
            <person name="Kanbe M."/>
            <person name="Hou S."/>
            <person name="Young A.G."/>
            <person name="Aizawa S."/>
            <person name="Alam M."/>
        </authorList>
    </citation>
    <scope>NUCLEOTIDE SEQUENCE [LARGE SCALE GENOMIC DNA]</scope>
    <source>
        <strain evidence="3 4">Lewin</strain>
    </source>
</reference>
<dbReference type="EMBL" id="CP002831">
    <property type="protein sequence ID" value="AFC23270.1"/>
    <property type="molecule type" value="Genomic_DNA"/>
</dbReference>
<dbReference type="OrthoDB" id="1652954at2"/>
<evidence type="ECO:0000256" key="1">
    <source>
        <dbReference type="SAM" id="MobiDB-lite"/>
    </source>
</evidence>
<dbReference type="HOGENOM" id="CLU_595656_0_0_10"/>
<keyword evidence="2" id="KW-0812">Transmembrane</keyword>
<name>H6KYY6_SAPGL</name>
<keyword evidence="2" id="KW-1133">Transmembrane helix</keyword>
<feature type="transmembrane region" description="Helical" evidence="2">
    <location>
        <begin position="172"/>
        <end position="191"/>
    </location>
</feature>
<feature type="region of interest" description="Disordered" evidence="1">
    <location>
        <begin position="144"/>
        <end position="166"/>
    </location>
</feature>
<protein>
    <submittedName>
        <fullName evidence="3">Tetratricopeptide repeat domain protein</fullName>
    </submittedName>
</protein>
<dbReference type="AlphaFoldDB" id="H6KYY6"/>